<feature type="domain" description="Trimeric autotransporter adhesin YadA-like stalk" evidence="14">
    <location>
        <begin position="362"/>
        <end position="401"/>
    </location>
</feature>
<feature type="domain" description="Trimeric autotransporter adhesin YadA-like head" evidence="13">
    <location>
        <begin position="651"/>
        <end position="674"/>
    </location>
</feature>
<feature type="compositionally biased region" description="Low complexity" evidence="11">
    <location>
        <begin position="882"/>
        <end position="896"/>
    </location>
</feature>
<dbReference type="InterPro" id="IPR011049">
    <property type="entry name" value="Serralysin-like_metalloprot_C"/>
</dbReference>
<evidence type="ECO:0000313" key="16">
    <source>
        <dbReference type="EMBL" id="CAB3774692.1"/>
    </source>
</evidence>
<feature type="domain" description="Trimeric autotransporter adhesin YadA-like stalk" evidence="14">
    <location>
        <begin position="450"/>
        <end position="481"/>
    </location>
</feature>
<feature type="domain" description="Trimeric autotransporter adhesin YadA-like stalk" evidence="14">
    <location>
        <begin position="593"/>
        <end position="627"/>
    </location>
</feature>
<gene>
    <name evidence="16" type="ORF">LMG29542_08070</name>
</gene>
<evidence type="ECO:0000256" key="3">
    <source>
        <dbReference type="ARBA" id="ARBA00005848"/>
    </source>
</evidence>
<evidence type="ECO:0000313" key="17">
    <source>
        <dbReference type="Proteomes" id="UP000494363"/>
    </source>
</evidence>
<feature type="domain" description="Trimeric autotransporter adhesin YadA-like head" evidence="13">
    <location>
        <begin position="683"/>
        <end position="704"/>
    </location>
</feature>
<dbReference type="Gene3D" id="2.150.10.10">
    <property type="entry name" value="Serralysin-like metalloprotease, C-terminal"/>
    <property type="match status" value="6"/>
</dbReference>
<dbReference type="EMBL" id="CADIKH010000152">
    <property type="protein sequence ID" value="CAB3774692.1"/>
    <property type="molecule type" value="Genomic_DNA"/>
</dbReference>
<feature type="domain" description="ESPR" evidence="15">
    <location>
        <begin position="1"/>
        <end position="49"/>
    </location>
</feature>
<dbReference type="GO" id="GO:0009279">
    <property type="term" value="C:cell outer membrane"/>
    <property type="evidence" value="ECO:0007669"/>
    <property type="project" value="UniProtKB-SubCell"/>
</dbReference>
<keyword evidence="4" id="KW-0813">Transport</keyword>
<dbReference type="InterPro" id="IPR005594">
    <property type="entry name" value="YadA_C"/>
</dbReference>
<protein>
    <recommendedName>
        <fullName evidence="18">Autotransporter adhesin SadA</fullName>
    </recommendedName>
</protein>
<dbReference type="Pfam" id="PF03895">
    <property type="entry name" value="YadA_anchor"/>
    <property type="match status" value="1"/>
</dbReference>
<evidence type="ECO:0000256" key="6">
    <source>
        <dbReference type="ARBA" id="ARBA00022692"/>
    </source>
</evidence>
<dbReference type="Pfam" id="PF05662">
    <property type="entry name" value="YadA_stalk"/>
    <property type="match status" value="6"/>
</dbReference>
<comment type="subcellular location">
    <subcellularLocation>
        <location evidence="2">Cell outer membrane</location>
    </subcellularLocation>
    <subcellularLocation>
        <location evidence="1">Cell surface</location>
    </subcellularLocation>
</comment>
<evidence type="ECO:0000256" key="9">
    <source>
        <dbReference type="ARBA" id="ARBA00023136"/>
    </source>
</evidence>
<feature type="domain" description="Trimeric autotransporter adhesin YadA-like head" evidence="13">
    <location>
        <begin position="530"/>
        <end position="552"/>
    </location>
</feature>
<evidence type="ECO:0000256" key="4">
    <source>
        <dbReference type="ARBA" id="ARBA00022448"/>
    </source>
</evidence>
<name>A0A6J5FAI3_9BURK</name>
<keyword evidence="8" id="KW-0653">Protein transport</keyword>
<accession>A0A6J5FAI3</accession>
<keyword evidence="5" id="KW-1134">Transmembrane beta strand</keyword>
<dbReference type="InterPro" id="IPR024973">
    <property type="entry name" value="ESPR"/>
</dbReference>
<evidence type="ECO:0000259" key="14">
    <source>
        <dbReference type="Pfam" id="PF05662"/>
    </source>
</evidence>
<feature type="domain" description="Trimeric autotransporter adhesin YadA-like C-terminal membrane anchor" evidence="12">
    <location>
        <begin position="978"/>
        <end position="1036"/>
    </location>
</feature>
<evidence type="ECO:0008006" key="18">
    <source>
        <dbReference type="Google" id="ProtNLM"/>
    </source>
</evidence>
<dbReference type="InterPro" id="IPR045584">
    <property type="entry name" value="Pilin-like"/>
</dbReference>
<dbReference type="Gene3D" id="1.20.5.170">
    <property type="match status" value="2"/>
</dbReference>
<feature type="region of interest" description="Disordered" evidence="11">
    <location>
        <begin position="876"/>
        <end position="898"/>
    </location>
</feature>
<evidence type="ECO:0000259" key="12">
    <source>
        <dbReference type="Pfam" id="PF03895"/>
    </source>
</evidence>
<dbReference type="InterPro" id="IPR008640">
    <property type="entry name" value="Adhesin_Head_dom"/>
</dbReference>
<evidence type="ECO:0000256" key="11">
    <source>
        <dbReference type="SAM" id="MobiDB-lite"/>
    </source>
</evidence>
<feature type="domain" description="Trimeric autotransporter adhesin YadA-like stalk" evidence="14">
    <location>
        <begin position="787"/>
        <end position="830"/>
    </location>
</feature>
<dbReference type="AlphaFoldDB" id="A0A6J5FAI3"/>
<keyword evidence="7" id="KW-0732">Signal</keyword>
<keyword evidence="17" id="KW-1185">Reference proteome</keyword>
<reference evidence="16 17" key="1">
    <citation type="submission" date="2020-04" db="EMBL/GenBank/DDBJ databases">
        <authorList>
            <person name="De Canck E."/>
        </authorList>
    </citation>
    <scope>NUCLEOTIDE SEQUENCE [LARGE SCALE GENOMIC DNA]</scope>
    <source>
        <strain evidence="16 17">LMG 29542</strain>
    </source>
</reference>
<evidence type="ECO:0000256" key="2">
    <source>
        <dbReference type="ARBA" id="ARBA00004442"/>
    </source>
</evidence>
<feature type="domain" description="Trimeric autotransporter adhesin YadA-like head" evidence="13">
    <location>
        <begin position="203"/>
        <end position="229"/>
    </location>
</feature>
<dbReference type="SUPFAM" id="SSF101967">
    <property type="entry name" value="Adhesin YadA, collagen-binding domain"/>
    <property type="match status" value="6"/>
</dbReference>
<comment type="similarity">
    <text evidence="3">Belongs to the autotransporter-2 (AT-2) (TC 1.B.40) family.</text>
</comment>
<organism evidence="16 17">
    <name type="scientific">Paraburkholderia humisilvae</name>
    <dbReference type="NCBI Taxonomy" id="627669"/>
    <lineage>
        <taxon>Bacteria</taxon>
        <taxon>Pseudomonadati</taxon>
        <taxon>Pseudomonadota</taxon>
        <taxon>Betaproteobacteria</taxon>
        <taxon>Burkholderiales</taxon>
        <taxon>Burkholderiaceae</taxon>
        <taxon>Paraburkholderia</taxon>
    </lineage>
</organism>
<proteinExistence type="inferred from homology"/>
<keyword evidence="6" id="KW-0812">Transmembrane</keyword>
<feature type="domain" description="Trimeric autotransporter adhesin YadA-like stalk" evidence="14">
    <location>
        <begin position="911"/>
        <end position="947"/>
    </location>
</feature>
<evidence type="ECO:0000256" key="7">
    <source>
        <dbReference type="ARBA" id="ARBA00022729"/>
    </source>
</evidence>
<evidence type="ECO:0000259" key="13">
    <source>
        <dbReference type="Pfam" id="PF05658"/>
    </source>
</evidence>
<evidence type="ECO:0000256" key="10">
    <source>
        <dbReference type="ARBA" id="ARBA00023237"/>
    </source>
</evidence>
<evidence type="ECO:0000256" key="1">
    <source>
        <dbReference type="ARBA" id="ARBA00004241"/>
    </source>
</evidence>
<feature type="domain" description="Trimeric autotransporter adhesin YadA-like stalk" evidence="14">
    <location>
        <begin position="268"/>
        <end position="307"/>
    </location>
</feature>
<dbReference type="Pfam" id="PF05658">
    <property type="entry name" value="YadA_head"/>
    <property type="match status" value="6"/>
</dbReference>
<feature type="domain" description="Trimeric autotransporter adhesin YadA-like head" evidence="13">
    <location>
        <begin position="498"/>
        <end position="524"/>
    </location>
</feature>
<evidence type="ECO:0000256" key="8">
    <source>
        <dbReference type="ARBA" id="ARBA00022927"/>
    </source>
</evidence>
<dbReference type="GO" id="GO:0015031">
    <property type="term" value="P:protein transport"/>
    <property type="evidence" value="ECO:0007669"/>
    <property type="project" value="UniProtKB-KW"/>
</dbReference>
<keyword evidence="10" id="KW-0998">Cell outer membrane</keyword>
<dbReference type="Pfam" id="PF13018">
    <property type="entry name" value="ESPR"/>
    <property type="match status" value="1"/>
</dbReference>
<evidence type="ECO:0000259" key="15">
    <source>
        <dbReference type="Pfam" id="PF13018"/>
    </source>
</evidence>
<dbReference type="SUPFAM" id="SSF54523">
    <property type="entry name" value="Pili subunits"/>
    <property type="match status" value="1"/>
</dbReference>
<feature type="domain" description="Trimeric autotransporter adhesin YadA-like head" evidence="13">
    <location>
        <begin position="721"/>
        <end position="747"/>
    </location>
</feature>
<evidence type="ECO:0000256" key="5">
    <source>
        <dbReference type="ARBA" id="ARBA00022452"/>
    </source>
</evidence>
<dbReference type="InterPro" id="IPR008635">
    <property type="entry name" value="Coiled_stalk_dom"/>
</dbReference>
<keyword evidence="9" id="KW-0472">Membrane</keyword>
<dbReference type="GO" id="GO:0009986">
    <property type="term" value="C:cell surface"/>
    <property type="evidence" value="ECO:0007669"/>
    <property type="project" value="UniProtKB-SubCell"/>
</dbReference>
<dbReference type="Gene3D" id="3.30.1300.30">
    <property type="entry name" value="GSPII I/J protein-like"/>
    <property type="match status" value="1"/>
</dbReference>
<sequence length="1036" mass="98951">MNKSYRLVWSERAGAWAAVAETAKAGRRKSLSTRRLVGASAGAALLVVSAGTALAGGLDGGTSTGSANVAYGPNAVVTVDAGSNATAIGEDVKVTANDGIALGNQIENDAVQGIVIGNNGLSADSASTNVILLAPSSGAVQSSANAFVVDPYGTGGGRVAASDSPDAVNILGTATNASGSVTVGSFAVSSAADTVVVGAGSTATQVGDVALGNQATVTSLNSVALGANSQATTAAVPVTGDTIAGTAYTYAGSASGVVSVGSAGNERQITNVAPGQVLGTSTDAVNGSQLYATNTALNATSAALDTLSTTVVTNVSSLSTGVASLSTGVSSLSTGLASAVMYDDVTKSQVTLGGAGATAPVKLSNVADGVNANDAVNVEQLNALSTTVVTNVSSLSTGVSSLSTGVGSLSTGVSSLSTGLSTLAAGAVMYDDSTKSRVTLGGVGATAPVRLSNVADGVSANDAVNVEQLSTSISSVRTHYVSINDGGLVLGNYNGDGAKAPGAIAIGPSATANDQGALALGFGSTASVGDTVALGAGATASSINSVALGANSQATTAATAVPGATIGNTLYTGFAGNAPVGVVSVGSAGAERQITNVAAGSITANSTDAINGSELYSVANGLSSSIAGAKTHYVSVNDGGVQKANYNDDGATGVNAIAIGPQAASSGNGAVALGEGAAASDDLATAVGWGASASGVGASALGSAALASGSLATAVGNNATASGSNSVALGTHAVASEDNSVALGAGAVTGAATAVSSAAVGGITYGGFAGSAPAGVVSVGSVGFERQITNVAAGQIGANSTDAINGSQLYSVASEVAALSTGLSTTNSSVASLSTSTQGGLTSLSTGLSTTNSTVAELKRGTAGFVADVKGDWTDQPTVTKGSNSAAIGANSSDGGRSNVVSVGTPGAERQITNVAAGTQATDAVNVQQLNQSVAQGVGQANSYTDQRITDVNHEIDSLARGAYGGIAAAMAMPNMTPSGPGRTVVAVGGANYKSGNAVAVGVTHRSEDSRWLVNAGFAASNAGDMGVRAQVGYEW</sequence>
<dbReference type="Proteomes" id="UP000494363">
    <property type="component" value="Unassembled WGS sequence"/>
</dbReference>